<proteinExistence type="predicted"/>
<dbReference type="Proteomes" id="UP000178587">
    <property type="component" value="Unassembled WGS sequence"/>
</dbReference>
<evidence type="ECO:0000313" key="2">
    <source>
        <dbReference type="Proteomes" id="UP000178587"/>
    </source>
</evidence>
<organism evidence="1 2">
    <name type="scientific">Candidatus Kaiserbacteria bacterium RIFCSPLOWO2_01_FULL_50_24</name>
    <dbReference type="NCBI Taxonomy" id="1798507"/>
    <lineage>
        <taxon>Bacteria</taxon>
        <taxon>Candidatus Kaiseribacteriota</taxon>
    </lineage>
</organism>
<accession>A0A1F6EMV2</accession>
<gene>
    <name evidence="1" type="ORF">A3A34_04120</name>
</gene>
<dbReference type="AlphaFoldDB" id="A0A1F6EMV2"/>
<comment type="caution">
    <text evidence="1">The sequence shown here is derived from an EMBL/GenBank/DDBJ whole genome shotgun (WGS) entry which is preliminary data.</text>
</comment>
<sequence>MHDRKSAASFRIRQLRMDGVLVRALADMPESGMGYQLVNVHLNDGTIIYEISAIACQMLEISDEQRDFLESEVVAIEVLDRNGVVTHRKTLSSRC</sequence>
<protein>
    <submittedName>
        <fullName evidence="1">Uncharacterized protein</fullName>
    </submittedName>
</protein>
<evidence type="ECO:0000313" key="1">
    <source>
        <dbReference type="EMBL" id="OGG74974.1"/>
    </source>
</evidence>
<dbReference type="EMBL" id="MFLU01000010">
    <property type="protein sequence ID" value="OGG74974.1"/>
    <property type="molecule type" value="Genomic_DNA"/>
</dbReference>
<name>A0A1F6EMV2_9BACT</name>
<reference evidence="1 2" key="1">
    <citation type="journal article" date="2016" name="Nat. Commun.">
        <title>Thousands of microbial genomes shed light on interconnected biogeochemical processes in an aquifer system.</title>
        <authorList>
            <person name="Anantharaman K."/>
            <person name="Brown C.T."/>
            <person name="Hug L.A."/>
            <person name="Sharon I."/>
            <person name="Castelle C.J."/>
            <person name="Probst A.J."/>
            <person name="Thomas B.C."/>
            <person name="Singh A."/>
            <person name="Wilkins M.J."/>
            <person name="Karaoz U."/>
            <person name="Brodie E.L."/>
            <person name="Williams K.H."/>
            <person name="Hubbard S.S."/>
            <person name="Banfield J.F."/>
        </authorList>
    </citation>
    <scope>NUCLEOTIDE SEQUENCE [LARGE SCALE GENOMIC DNA]</scope>
</reference>